<feature type="domain" description="ML-like" evidence="10">
    <location>
        <begin position="28"/>
        <end position="170"/>
    </location>
</feature>
<evidence type="ECO:0000256" key="9">
    <source>
        <dbReference type="SAM" id="SignalP"/>
    </source>
</evidence>
<feature type="transmembrane region" description="Helical" evidence="8">
    <location>
        <begin position="540"/>
        <end position="559"/>
    </location>
</feature>
<evidence type="ECO:0000256" key="2">
    <source>
        <dbReference type="ARBA" id="ARBA00010642"/>
    </source>
</evidence>
<comment type="caution">
    <text evidence="11">The sequence shown here is derived from an EMBL/GenBank/DDBJ whole genome shotgun (WGS) entry which is preliminary data.</text>
</comment>
<feature type="transmembrane region" description="Helical" evidence="8">
    <location>
        <begin position="571"/>
        <end position="589"/>
    </location>
</feature>
<comment type="subcellular location">
    <subcellularLocation>
        <location evidence="1">Membrane</location>
        <topology evidence="1">Multi-pass membrane protein</topology>
    </subcellularLocation>
</comment>
<feature type="region of interest" description="Disordered" evidence="7">
    <location>
        <begin position="761"/>
        <end position="855"/>
    </location>
</feature>
<feature type="compositionally biased region" description="Basic and acidic residues" evidence="7">
    <location>
        <begin position="827"/>
        <end position="838"/>
    </location>
</feature>
<evidence type="ECO:0000256" key="4">
    <source>
        <dbReference type="ARBA" id="ARBA00022729"/>
    </source>
</evidence>
<dbReference type="GO" id="GO:0055085">
    <property type="term" value="P:transmembrane transport"/>
    <property type="evidence" value="ECO:0007669"/>
    <property type="project" value="TreeGrafter"/>
</dbReference>
<evidence type="ECO:0000313" key="12">
    <source>
        <dbReference type="Proteomes" id="UP000567179"/>
    </source>
</evidence>
<feature type="compositionally biased region" description="Low complexity" evidence="7">
    <location>
        <begin position="797"/>
        <end position="815"/>
    </location>
</feature>
<keyword evidence="3 8" id="KW-0812">Transmembrane</keyword>
<protein>
    <recommendedName>
        <fullName evidence="10">ML-like domain-containing protein</fullName>
    </recommendedName>
</protein>
<keyword evidence="4 9" id="KW-0732">Signal</keyword>
<evidence type="ECO:0000256" key="6">
    <source>
        <dbReference type="ARBA" id="ARBA00023136"/>
    </source>
</evidence>
<dbReference type="GO" id="GO:0016020">
    <property type="term" value="C:membrane"/>
    <property type="evidence" value="ECO:0007669"/>
    <property type="project" value="UniProtKB-SubCell"/>
</dbReference>
<sequence>MFSFLARPRALALIFSLSTLTPFANALDTLFTSSVTYCEPPETLLVQRFEIAYFPKNNSVSFNVSAASVQANVNVTANLFLNVYGMKPVNVTLDLCGILHGALCPLPMYNFTGADSITLPESLSVTEHIPGIAYKIPDLEGFAQLTLKEINTGAIKACVQATLANGKSAHQKTVEWTTGGITLGIFILALWQSTISPDAAIPFRLVELLCLFQSIASSAFLRLNYPSVYRAYAINFAWAMGLIGASVDSSVQLSINRMRHLTGGKLADAIGGSAVSLVNRKLSPYNSPSNNLASLGGPAGSISLFSNAEASRTLVAALPSDFDIDFSKLKFASHFAKRDTIVDGIVQTVTPGSSNTLDVGLPIYANTLHIATANAFMTVFFCALILLAIALGVFVLGYGVLFAVERYRARNHNGSLTSNFNYRSFMISWCVRLALVMALPLYVFIFFQWTLKDSWLTIFLAVISFLAISASLIYSSYLTLRTARLESPSALYARKSPQLNRYGPLYAKYRLQRYYFFVSLLAAFLVRSIAISFAKHSGEAQLALLIITELALVVGHILLKPARTRGGDVFWTYLAITRLVCTGLLIAFLEKIALSPIPRVVIGFVVMIIWSVCVLVMFGNIFWHAGVAVFKAVTGRDREDGASILTSPVGSEGSMLEKGLRGSSEKTGSKEPSTSSRTSSLHEDGGISHMVSIEEVARAGRPVNPTPEHNVPAFEQYLCPYPVSPTATVSTQMDPPSIYSRDSGTITVGSLLPRRWSFSFSQPSSPVGSEAPSTNHRRQGSLTNSVAPSSPAWTDASHGPSSYGHSQSHSGGSVSRNTSTRVQMHHPTHEDIQEEHEGGLSPIRPPPRATLSSPS</sequence>
<feature type="transmembrane region" description="Helical" evidence="8">
    <location>
        <begin position="425"/>
        <end position="449"/>
    </location>
</feature>
<comment type="similarity">
    <text evidence="2">Belongs to the transient receptor potential (TRP) ion channel family.</text>
</comment>
<keyword evidence="6 8" id="KW-0472">Membrane</keyword>
<organism evidence="11 12">
    <name type="scientific">Psilocybe cf. subviscida</name>
    <dbReference type="NCBI Taxonomy" id="2480587"/>
    <lineage>
        <taxon>Eukaryota</taxon>
        <taxon>Fungi</taxon>
        <taxon>Dikarya</taxon>
        <taxon>Basidiomycota</taxon>
        <taxon>Agaricomycotina</taxon>
        <taxon>Agaricomycetes</taxon>
        <taxon>Agaricomycetidae</taxon>
        <taxon>Agaricales</taxon>
        <taxon>Agaricineae</taxon>
        <taxon>Strophariaceae</taxon>
        <taxon>Psilocybe</taxon>
    </lineage>
</organism>
<keyword evidence="5 8" id="KW-1133">Transmembrane helix</keyword>
<evidence type="ECO:0000256" key="8">
    <source>
        <dbReference type="SAM" id="Phobius"/>
    </source>
</evidence>
<reference evidence="11 12" key="1">
    <citation type="journal article" date="2020" name="ISME J.">
        <title>Uncovering the hidden diversity of litter-decomposition mechanisms in mushroom-forming fungi.</title>
        <authorList>
            <person name="Floudas D."/>
            <person name="Bentzer J."/>
            <person name="Ahren D."/>
            <person name="Johansson T."/>
            <person name="Persson P."/>
            <person name="Tunlid A."/>
        </authorList>
    </citation>
    <scope>NUCLEOTIDE SEQUENCE [LARGE SCALE GENOMIC DNA]</scope>
    <source>
        <strain evidence="11 12">CBS 101986</strain>
    </source>
</reference>
<name>A0A8H5F2R5_9AGAR</name>
<dbReference type="SMART" id="SM01320">
    <property type="entry name" value="TRP_N"/>
    <property type="match status" value="1"/>
</dbReference>
<dbReference type="Proteomes" id="UP000567179">
    <property type="component" value="Unassembled WGS sequence"/>
</dbReference>
<dbReference type="EMBL" id="JAACJJ010000028">
    <property type="protein sequence ID" value="KAF5321506.1"/>
    <property type="molecule type" value="Genomic_DNA"/>
</dbReference>
<feature type="compositionally biased region" description="Basic and acidic residues" evidence="7">
    <location>
        <begin position="658"/>
        <end position="669"/>
    </location>
</feature>
<evidence type="ECO:0000256" key="1">
    <source>
        <dbReference type="ARBA" id="ARBA00004141"/>
    </source>
</evidence>
<dbReference type="InterPro" id="IPR032800">
    <property type="entry name" value="TRP_N"/>
</dbReference>
<feature type="signal peptide" evidence="9">
    <location>
        <begin position="1"/>
        <end position="26"/>
    </location>
</feature>
<dbReference type="PANTHER" id="PTHR31145">
    <property type="entry name" value="INTEGRAL MEMBRANE PROTEIN (AFU_ORTHOLOGUE AFUA_7G01610)"/>
    <property type="match status" value="1"/>
</dbReference>
<feature type="transmembrane region" description="Helical" evidence="8">
    <location>
        <begin position="455"/>
        <end position="474"/>
    </location>
</feature>
<dbReference type="Pfam" id="PF14558">
    <property type="entry name" value="TRP_N"/>
    <property type="match status" value="1"/>
</dbReference>
<feature type="chain" id="PRO_5034104666" description="ML-like domain-containing protein" evidence="9">
    <location>
        <begin position="27"/>
        <end position="855"/>
    </location>
</feature>
<evidence type="ECO:0000256" key="5">
    <source>
        <dbReference type="ARBA" id="ARBA00022989"/>
    </source>
</evidence>
<accession>A0A8H5F2R5</accession>
<dbReference type="OrthoDB" id="2115177at2759"/>
<evidence type="ECO:0000256" key="7">
    <source>
        <dbReference type="SAM" id="MobiDB-lite"/>
    </source>
</evidence>
<dbReference type="Pfam" id="PF06011">
    <property type="entry name" value="TRP"/>
    <property type="match status" value="1"/>
</dbReference>
<dbReference type="InterPro" id="IPR010308">
    <property type="entry name" value="TRP_C"/>
</dbReference>
<feature type="transmembrane region" description="Helical" evidence="8">
    <location>
        <begin position="601"/>
        <end position="623"/>
    </location>
</feature>
<dbReference type="InterPro" id="IPR040241">
    <property type="entry name" value="TRP_Flc/Pkd2-like"/>
</dbReference>
<evidence type="ECO:0000313" key="11">
    <source>
        <dbReference type="EMBL" id="KAF5321506.1"/>
    </source>
</evidence>
<feature type="region of interest" description="Disordered" evidence="7">
    <location>
        <begin position="642"/>
        <end position="684"/>
    </location>
</feature>
<evidence type="ECO:0000256" key="3">
    <source>
        <dbReference type="ARBA" id="ARBA00022692"/>
    </source>
</evidence>
<feature type="transmembrane region" description="Helical" evidence="8">
    <location>
        <begin position="514"/>
        <end position="534"/>
    </location>
</feature>
<keyword evidence="12" id="KW-1185">Reference proteome</keyword>
<evidence type="ECO:0000259" key="10">
    <source>
        <dbReference type="SMART" id="SM01320"/>
    </source>
</evidence>
<proteinExistence type="inferred from homology"/>
<dbReference type="AlphaFoldDB" id="A0A8H5F2R5"/>
<feature type="transmembrane region" description="Helical" evidence="8">
    <location>
        <begin position="375"/>
        <end position="404"/>
    </location>
</feature>
<feature type="compositionally biased region" description="Polar residues" evidence="7">
    <location>
        <begin position="761"/>
        <end position="792"/>
    </location>
</feature>
<dbReference type="GO" id="GO:0009272">
    <property type="term" value="P:fungal-type cell wall biogenesis"/>
    <property type="evidence" value="ECO:0007669"/>
    <property type="project" value="TreeGrafter"/>
</dbReference>
<gene>
    <name evidence="11" type="ORF">D9619_001350</name>
</gene>
<dbReference type="PANTHER" id="PTHR31145:SF2">
    <property type="entry name" value="FLAVIN CARRIER PROTEIN 2"/>
    <property type="match status" value="1"/>
</dbReference>